<reference evidence="4 5" key="1">
    <citation type="journal article" date="2017" name="Nat. Commun.">
        <title>In situ click chemistry generation of cyclooxygenase-2 inhibitors.</title>
        <authorList>
            <person name="Bhardwaj A."/>
            <person name="Kaur J."/>
            <person name="Wuest M."/>
            <person name="Wuest F."/>
        </authorList>
    </citation>
    <scope>NUCLEOTIDE SEQUENCE [LARGE SCALE GENOMIC DNA]</scope>
    <source>
        <strain evidence="4">S2_018_000_R2_106</strain>
    </source>
</reference>
<evidence type="ECO:0000313" key="4">
    <source>
        <dbReference type="EMBL" id="TKW60690.1"/>
    </source>
</evidence>
<feature type="repeat" description="TPR" evidence="1">
    <location>
        <begin position="673"/>
        <end position="706"/>
    </location>
</feature>
<organism evidence="4 5">
    <name type="scientific">Blastochloris viridis</name>
    <name type="common">Rhodopseudomonas viridis</name>
    <dbReference type="NCBI Taxonomy" id="1079"/>
    <lineage>
        <taxon>Bacteria</taxon>
        <taxon>Pseudomonadati</taxon>
        <taxon>Pseudomonadota</taxon>
        <taxon>Alphaproteobacteria</taxon>
        <taxon>Hyphomicrobiales</taxon>
        <taxon>Blastochloridaceae</taxon>
        <taxon>Blastochloris</taxon>
    </lineage>
</organism>
<dbReference type="InterPro" id="IPR019734">
    <property type="entry name" value="TPR_rpt"/>
</dbReference>
<proteinExistence type="predicted"/>
<evidence type="ECO:0000313" key="5">
    <source>
        <dbReference type="Proteomes" id="UP000320948"/>
    </source>
</evidence>
<feature type="compositionally biased region" description="Polar residues" evidence="2">
    <location>
        <begin position="354"/>
        <end position="366"/>
    </location>
</feature>
<dbReference type="SUPFAM" id="SSF48452">
    <property type="entry name" value="TPR-like"/>
    <property type="match status" value="1"/>
</dbReference>
<dbReference type="Proteomes" id="UP000320948">
    <property type="component" value="Unassembled WGS sequence"/>
</dbReference>
<protein>
    <submittedName>
        <fullName evidence="4">Uncharacterized protein</fullName>
    </submittedName>
</protein>
<dbReference type="EMBL" id="VAFM01000002">
    <property type="protein sequence ID" value="TKW60690.1"/>
    <property type="molecule type" value="Genomic_DNA"/>
</dbReference>
<feature type="region of interest" description="Disordered" evidence="2">
    <location>
        <begin position="336"/>
        <end position="366"/>
    </location>
</feature>
<evidence type="ECO:0000256" key="3">
    <source>
        <dbReference type="SAM" id="SignalP"/>
    </source>
</evidence>
<dbReference type="InterPro" id="IPR011990">
    <property type="entry name" value="TPR-like_helical_dom_sf"/>
</dbReference>
<feature type="signal peptide" evidence="3">
    <location>
        <begin position="1"/>
        <end position="20"/>
    </location>
</feature>
<dbReference type="AlphaFoldDB" id="A0A6N4RC79"/>
<keyword evidence="3" id="KW-0732">Signal</keyword>
<accession>A0A6N4RC79</accession>
<evidence type="ECO:0000256" key="1">
    <source>
        <dbReference type="PROSITE-ProRule" id="PRU00339"/>
    </source>
</evidence>
<keyword evidence="1" id="KW-0802">TPR repeat</keyword>
<comment type="caution">
    <text evidence="4">The sequence shown here is derived from an EMBL/GenBank/DDBJ whole genome shotgun (WGS) entry which is preliminary data.</text>
</comment>
<dbReference type="PROSITE" id="PS50005">
    <property type="entry name" value="TPR"/>
    <property type="match status" value="1"/>
</dbReference>
<gene>
    <name evidence="4" type="ORF">DI628_07265</name>
</gene>
<evidence type="ECO:0000256" key="2">
    <source>
        <dbReference type="SAM" id="MobiDB-lite"/>
    </source>
</evidence>
<dbReference type="Gene3D" id="1.25.40.10">
    <property type="entry name" value="Tetratricopeptide repeat domain"/>
    <property type="match status" value="1"/>
</dbReference>
<feature type="chain" id="PRO_5027054108" evidence="3">
    <location>
        <begin position="21"/>
        <end position="1011"/>
    </location>
</feature>
<sequence length="1011" mass="109534">MRTFAMHVAAVLVVPTAVWAAPGLQIDAVDGKLLIRAEAARMAAWRPSVDGLIVVVPAGGEVKIGTLPATVNVQRTTDNGLQAVLVRGVESSWKVVQDGTNWLVRPGTALKSESAVMLNDSWLAGNETLRPQSLRAFGKDWQVALAERPVSMLGSVVGGVRMGAAGRVSAAAVNPAAGDEPVPAKTTTAAATTGETPAAKAPLQAVNVGDVMTRGTKVDEVAVKAPPSLPSKPSATAVEAAVAQSGLAKVSVHPAPSMRPMALEEVESELLPRVLGKVYVPGTLVSLTLPKGMSGLGTPLVDQEKKRDVTTVSDTHAADTHGVEAAGEVLAAHSAEPPAETPDVGAEAHGDETVTASSDVTPSKVSGTWNQVTLEPVKASLEAEKQRKIDEEKAREGRLDVKIPDMAAVEPIPDVPARMVEGLFPVRGKSYVSDSLAALRAIAERPADSAQERAEQMNMAAVYLNWDRPEEALAVLRELPVREDKLPASPAARLLMGVAMLARDEVPDAKLFDQGGPLGADGKLWRAVAASRLGDYATALKLWPEERGILPKYPAYMREMAQEAQASALVMSGNRKAGKAVLEELIKGYHDPKDVPAALNRLRGLVRLGTPEESEGLEYLAAAAEDMRDPKTAYRAKFEFVRALYQRRDLSDEQVISYLRDLWFDWRGDDLEQDVLYMLGDMYAKTGDSRMALQYWQTLVKAFPRSPNLRQVTEKMGDAFVHVFDPENPHTYDPLEYVGLYYDFSELVPHDARGDLIHEHVARLLIDANLWARAVPILESQLKFRPLDMPTQARLSLMLAEAYGNMGKAAEGIKIIDKWQHAANTQVLAREWKLVEADLLLRLKRPQAVQKALAKMPNDDAAIRDLRIEAAWMAKDWKTIVPLLEARLEGVTPAAMVGDRGAQVAAFRLGYVYGELRDATKLDALTVRYADVMNRLPVLGDGLGAVAASTGISASLASTGPLAPVTVALSDLNRLTDRVQVRRAEIAQQREEQQEYNDKMKYMELLPPPAL</sequence>
<name>A0A6N4RC79_BLAVI</name>